<sequence length="138" mass="16429">MPWVYDPHAGGVKIPEKTKESTRKRILAYAEKHYAGRYTRLEIRFRKQFCYIDAYMEPHVPDGFPPPGYPETREQYIERVRNTPTHLCRLRHFSEDRWSVAFYTYSKEKYEPTFFHNGSDHGTPEEGFEIGAIYLMAE</sequence>
<protein>
    <submittedName>
        <fullName evidence="1">Uncharacterized protein</fullName>
    </submittedName>
</protein>
<evidence type="ECO:0000313" key="1">
    <source>
        <dbReference type="EMBL" id="QTA93343.1"/>
    </source>
</evidence>
<keyword evidence="2" id="KW-1185">Reference proteome</keyword>
<dbReference type="AlphaFoldDB" id="A0A975GV48"/>
<dbReference type="EMBL" id="CP061800">
    <property type="protein sequence ID" value="QTA93343.1"/>
    <property type="molecule type" value="Genomic_DNA"/>
</dbReference>
<name>A0A975GV48_9BACT</name>
<evidence type="ECO:0000313" key="2">
    <source>
        <dbReference type="Proteomes" id="UP000663722"/>
    </source>
</evidence>
<dbReference type="Proteomes" id="UP000663722">
    <property type="component" value="Chromosome"/>
</dbReference>
<proteinExistence type="predicted"/>
<reference evidence="1" key="1">
    <citation type="journal article" date="2021" name="Microb. Physiol.">
        <title>Proteogenomic Insights into the Physiology of Marine, Sulfate-Reducing, Filamentous Desulfonema limicola and Desulfonema magnum.</title>
        <authorList>
            <person name="Schnaars V."/>
            <person name="Wohlbrand L."/>
            <person name="Scheve S."/>
            <person name="Hinrichs C."/>
            <person name="Reinhardt R."/>
            <person name="Rabus R."/>
        </authorList>
    </citation>
    <scope>NUCLEOTIDE SEQUENCE</scope>
    <source>
        <strain evidence="1">4be13</strain>
    </source>
</reference>
<dbReference type="KEGG" id="dmm:dnm_094440"/>
<gene>
    <name evidence="1" type="ORF">dnm_094440</name>
</gene>
<dbReference type="RefSeq" id="WP_207680328.1">
    <property type="nucleotide sequence ID" value="NZ_CP061800.1"/>
</dbReference>
<accession>A0A975GV48</accession>
<organism evidence="1 2">
    <name type="scientific">Desulfonema magnum</name>
    <dbReference type="NCBI Taxonomy" id="45655"/>
    <lineage>
        <taxon>Bacteria</taxon>
        <taxon>Pseudomonadati</taxon>
        <taxon>Thermodesulfobacteriota</taxon>
        <taxon>Desulfobacteria</taxon>
        <taxon>Desulfobacterales</taxon>
        <taxon>Desulfococcaceae</taxon>
        <taxon>Desulfonema</taxon>
    </lineage>
</organism>